<dbReference type="Gene3D" id="1.20.1250.20">
    <property type="entry name" value="MFS general substrate transporter like domains"/>
    <property type="match status" value="1"/>
</dbReference>
<feature type="transmembrane region" description="Helical" evidence="7">
    <location>
        <begin position="87"/>
        <end position="110"/>
    </location>
</feature>
<dbReference type="AlphaFoldDB" id="A0A4P9WIW4"/>
<feature type="transmembrane region" description="Helical" evidence="7">
    <location>
        <begin position="388"/>
        <end position="406"/>
    </location>
</feature>
<dbReference type="PANTHER" id="PTHR23504:SF15">
    <property type="entry name" value="MAJOR FACILITATOR SUPERFAMILY (MFS) PROFILE DOMAIN-CONTAINING PROTEIN"/>
    <property type="match status" value="1"/>
</dbReference>
<evidence type="ECO:0000256" key="4">
    <source>
        <dbReference type="ARBA" id="ARBA00022989"/>
    </source>
</evidence>
<feature type="region of interest" description="Disordered" evidence="6">
    <location>
        <begin position="222"/>
        <end position="307"/>
    </location>
</feature>
<reference evidence="10" key="1">
    <citation type="journal article" date="2018" name="Nat. Microbiol.">
        <title>Leveraging single-cell genomics to expand the fungal tree of life.</title>
        <authorList>
            <person name="Ahrendt S.R."/>
            <person name="Quandt C.A."/>
            <person name="Ciobanu D."/>
            <person name="Clum A."/>
            <person name="Salamov A."/>
            <person name="Andreopoulos B."/>
            <person name="Cheng J.F."/>
            <person name="Woyke T."/>
            <person name="Pelin A."/>
            <person name="Henrissat B."/>
            <person name="Reynolds N.K."/>
            <person name="Benny G.L."/>
            <person name="Smith M.E."/>
            <person name="James T.Y."/>
            <person name="Grigoriev I.V."/>
        </authorList>
    </citation>
    <scope>NUCLEOTIDE SEQUENCE [LARGE SCALE GENOMIC DNA]</scope>
</reference>
<name>A0A4P9WIW4_9FUNG</name>
<dbReference type="InterPro" id="IPR036259">
    <property type="entry name" value="MFS_trans_sf"/>
</dbReference>
<dbReference type="GO" id="GO:0022857">
    <property type="term" value="F:transmembrane transporter activity"/>
    <property type="evidence" value="ECO:0007669"/>
    <property type="project" value="InterPro"/>
</dbReference>
<dbReference type="Pfam" id="PF07690">
    <property type="entry name" value="MFS_1"/>
    <property type="match status" value="1"/>
</dbReference>
<keyword evidence="4 7" id="KW-1133">Transmembrane helix</keyword>
<feature type="transmembrane region" description="Helical" evidence="7">
    <location>
        <begin position="315"/>
        <end position="335"/>
    </location>
</feature>
<feature type="transmembrane region" description="Helical" evidence="7">
    <location>
        <begin position="20"/>
        <end position="42"/>
    </location>
</feature>
<feature type="transmembrane region" description="Helical" evidence="7">
    <location>
        <begin position="54"/>
        <end position="75"/>
    </location>
</feature>
<feature type="transmembrane region" description="Helical" evidence="7">
    <location>
        <begin position="188"/>
        <end position="212"/>
    </location>
</feature>
<evidence type="ECO:0000256" key="7">
    <source>
        <dbReference type="SAM" id="Phobius"/>
    </source>
</evidence>
<evidence type="ECO:0000313" key="9">
    <source>
        <dbReference type="EMBL" id="RKO92839.1"/>
    </source>
</evidence>
<feature type="compositionally biased region" description="Low complexity" evidence="6">
    <location>
        <begin position="279"/>
        <end position="307"/>
    </location>
</feature>
<dbReference type="InterPro" id="IPR020846">
    <property type="entry name" value="MFS_dom"/>
</dbReference>
<dbReference type="InterPro" id="IPR011701">
    <property type="entry name" value="MFS"/>
</dbReference>
<feature type="transmembrane region" description="Helical" evidence="7">
    <location>
        <begin position="355"/>
        <end position="376"/>
    </location>
</feature>
<dbReference type="PANTHER" id="PTHR23504">
    <property type="entry name" value="MAJOR FACILITATOR SUPERFAMILY DOMAIN-CONTAINING PROTEIN 10"/>
    <property type="match status" value="1"/>
</dbReference>
<feature type="compositionally biased region" description="Basic residues" evidence="6">
    <location>
        <begin position="262"/>
        <end position="274"/>
    </location>
</feature>
<dbReference type="Proteomes" id="UP000269721">
    <property type="component" value="Unassembled WGS sequence"/>
</dbReference>
<keyword evidence="10" id="KW-1185">Reference proteome</keyword>
<keyword evidence="3 7" id="KW-0812">Transmembrane</keyword>
<gene>
    <name evidence="9" type="ORF">BDK51DRAFT_43614</name>
</gene>
<evidence type="ECO:0000259" key="8">
    <source>
        <dbReference type="PROSITE" id="PS50850"/>
    </source>
</evidence>
<evidence type="ECO:0000256" key="5">
    <source>
        <dbReference type="ARBA" id="ARBA00023136"/>
    </source>
</evidence>
<sequence length="538" mass="55871">MPSTQTPSPSTSNFRAQVAVLLTSILPEAILEATLVPLYPFIVRYLLPGEHDVGYKVGLLSSAFYLPLFVTNVLWGWASDRVGRKPVLLAGLAVCALTSLLLALATTYTVVFSARLLAGLFGANSTVAKGALGELLQGPAARSWGYSMYGALFGISGMLGPLIGALLSDPATQHPDAFGENTFLKNHPYSLPCFLGFGMSVTAIGIAVIWMVEPGRVGQSDYAQVGVDDEGGDEKGDEEGDGSNENYGEVIDDEDGEMLPMRRTKAATRSRSPRARQAGSAESPRTSSSTSYSKPGPGSAGPSSSAGTRLPRHTLIAIGCYCLIASCNMFYVTSLPLYFSAPPATGLALPARDTSLAFSLLAGIKLLVQLLGCNLLVDRLGSRTTYRIGMAMMVPCNLLVPLIGLVPPTSGVGRLVAMYALMAAFGVAEALSYLSVILAITESVPDPRRLGLAHGLAATCAALARTVSPAAAGAIWEWGFALGSPWIVFAAASGLGAAGAVAGAWVATAPRGTLGTKDSGFLLEGVEDEDGGSDPNLT</sequence>
<evidence type="ECO:0000313" key="10">
    <source>
        <dbReference type="Proteomes" id="UP000269721"/>
    </source>
</evidence>
<accession>A0A4P9WIW4</accession>
<proteinExistence type="predicted"/>
<evidence type="ECO:0000256" key="1">
    <source>
        <dbReference type="ARBA" id="ARBA00004141"/>
    </source>
</evidence>
<dbReference type="EMBL" id="KZ994478">
    <property type="protein sequence ID" value="RKO92839.1"/>
    <property type="molecule type" value="Genomic_DNA"/>
</dbReference>
<organism evidence="9 10">
    <name type="scientific">Blyttiomyces helicus</name>
    <dbReference type="NCBI Taxonomy" id="388810"/>
    <lineage>
        <taxon>Eukaryota</taxon>
        <taxon>Fungi</taxon>
        <taxon>Fungi incertae sedis</taxon>
        <taxon>Chytridiomycota</taxon>
        <taxon>Chytridiomycota incertae sedis</taxon>
        <taxon>Chytridiomycetes</taxon>
        <taxon>Chytridiomycetes incertae sedis</taxon>
        <taxon>Blyttiomyces</taxon>
    </lineage>
</organism>
<keyword evidence="2" id="KW-0813">Transport</keyword>
<feature type="transmembrane region" description="Helical" evidence="7">
    <location>
        <begin position="116"/>
        <end position="136"/>
    </location>
</feature>
<feature type="compositionally biased region" description="Acidic residues" evidence="6">
    <location>
        <begin position="227"/>
        <end position="242"/>
    </location>
</feature>
<dbReference type="OrthoDB" id="419616at2759"/>
<feature type="domain" description="Major facilitator superfamily (MFS) profile" evidence="8">
    <location>
        <begin position="17"/>
        <end position="511"/>
    </location>
</feature>
<feature type="transmembrane region" description="Helical" evidence="7">
    <location>
        <begin position="486"/>
        <end position="507"/>
    </location>
</feature>
<evidence type="ECO:0000256" key="6">
    <source>
        <dbReference type="SAM" id="MobiDB-lite"/>
    </source>
</evidence>
<protein>
    <submittedName>
        <fullName evidence="9">Major facilitator superfamily domain-containing protein</fullName>
    </submittedName>
</protein>
<feature type="transmembrane region" description="Helical" evidence="7">
    <location>
        <begin position="452"/>
        <end position="474"/>
    </location>
</feature>
<dbReference type="SUPFAM" id="SSF103473">
    <property type="entry name" value="MFS general substrate transporter"/>
    <property type="match status" value="1"/>
</dbReference>
<evidence type="ECO:0000256" key="2">
    <source>
        <dbReference type="ARBA" id="ARBA00022448"/>
    </source>
</evidence>
<feature type="transmembrane region" description="Helical" evidence="7">
    <location>
        <begin position="418"/>
        <end position="440"/>
    </location>
</feature>
<keyword evidence="5 7" id="KW-0472">Membrane</keyword>
<dbReference type="GO" id="GO:0016020">
    <property type="term" value="C:membrane"/>
    <property type="evidence" value="ECO:0007669"/>
    <property type="project" value="UniProtKB-SubCell"/>
</dbReference>
<evidence type="ECO:0000256" key="3">
    <source>
        <dbReference type="ARBA" id="ARBA00022692"/>
    </source>
</evidence>
<comment type="subcellular location">
    <subcellularLocation>
        <location evidence="1">Membrane</location>
        <topology evidence="1">Multi-pass membrane protein</topology>
    </subcellularLocation>
</comment>
<feature type="transmembrane region" description="Helical" evidence="7">
    <location>
        <begin position="148"/>
        <end position="168"/>
    </location>
</feature>
<dbReference type="PROSITE" id="PS50850">
    <property type="entry name" value="MFS"/>
    <property type="match status" value="1"/>
</dbReference>